<dbReference type="InParanoid" id="A0A0V0R6S3"/>
<sequence>MPNFQLLKSKQMTFYNADEEIPGEALQQNDDVELNYLRVRGADVIQQCMQKAEQGQYEEGQKLIKNIQVDIDKARPENRKKLQMLYNDLQESEQTCNKDRYQQEGKFRMITQNKAHMEKRSRNLKSKKAANFSQMPQQMDQMRLDSEEEQQDMYQNCIQQQMVFSRVQKKKQK</sequence>
<evidence type="ECO:0000313" key="2">
    <source>
        <dbReference type="Proteomes" id="UP000054937"/>
    </source>
</evidence>
<evidence type="ECO:0000313" key="1">
    <source>
        <dbReference type="EMBL" id="KRX10214.1"/>
    </source>
</evidence>
<dbReference type="EMBL" id="LDAU01000035">
    <property type="protein sequence ID" value="KRX10214.1"/>
    <property type="molecule type" value="Genomic_DNA"/>
</dbReference>
<comment type="caution">
    <text evidence="1">The sequence shown here is derived from an EMBL/GenBank/DDBJ whole genome shotgun (WGS) entry which is preliminary data.</text>
</comment>
<dbReference type="AlphaFoldDB" id="A0A0V0R6S3"/>
<reference evidence="1 2" key="1">
    <citation type="journal article" date="2015" name="Sci. Rep.">
        <title>Genome of the facultative scuticociliatosis pathogen Pseudocohnilembus persalinus provides insight into its virulence through horizontal gene transfer.</title>
        <authorList>
            <person name="Xiong J."/>
            <person name="Wang G."/>
            <person name="Cheng J."/>
            <person name="Tian M."/>
            <person name="Pan X."/>
            <person name="Warren A."/>
            <person name="Jiang C."/>
            <person name="Yuan D."/>
            <person name="Miao W."/>
        </authorList>
    </citation>
    <scope>NUCLEOTIDE SEQUENCE [LARGE SCALE GENOMIC DNA]</scope>
    <source>
        <strain evidence="1">36N120E</strain>
    </source>
</reference>
<keyword evidence="2" id="KW-1185">Reference proteome</keyword>
<proteinExistence type="predicted"/>
<name>A0A0V0R6S3_PSEPJ</name>
<dbReference type="Proteomes" id="UP000054937">
    <property type="component" value="Unassembled WGS sequence"/>
</dbReference>
<protein>
    <submittedName>
        <fullName evidence="1">Uncharacterized protein</fullName>
    </submittedName>
</protein>
<organism evidence="1 2">
    <name type="scientific">Pseudocohnilembus persalinus</name>
    <name type="common">Ciliate</name>
    <dbReference type="NCBI Taxonomy" id="266149"/>
    <lineage>
        <taxon>Eukaryota</taxon>
        <taxon>Sar</taxon>
        <taxon>Alveolata</taxon>
        <taxon>Ciliophora</taxon>
        <taxon>Intramacronucleata</taxon>
        <taxon>Oligohymenophorea</taxon>
        <taxon>Scuticociliatia</taxon>
        <taxon>Philasterida</taxon>
        <taxon>Pseudocohnilembidae</taxon>
        <taxon>Pseudocohnilembus</taxon>
    </lineage>
</organism>
<gene>
    <name evidence="1" type="ORF">PPERSA_10880</name>
</gene>
<accession>A0A0V0R6S3</accession>